<keyword evidence="7 8" id="KW-0408">Iron</keyword>
<dbReference type="SUPFAM" id="SSF46626">
    <property type="entry name" value="Cytochrome c"/>
    <property type="match status" value="1"/>
</dbReference>
<dbReference type="GO" id="GO:0046872">
    <property type="term" value="F:metal ion binding"/>
    <property type="evidence" value="ECO:0007669"/>
    <property type="project" value="UniProtKB-KW"/>
</dbReference>
<accession>A0A7K1UDX5</accession>
<protein>
    <submittedName>
        <fullName evidence="10">PQQ-binding-like beta-propeller repeat protein</fullName>
    </submittedName>
</protein>
<dbReference type="Pfam" id="PF00034">
    <property type="entry name" value="Cytochrom_C"/>
    <property type="match status" value="1"/>
</dbReference>
<dbReference type="InterPro" id="IPR017511">
    <property type="entry name" value="PQQ_mDH"/>
</dbReference>
<dbReference type="InterPro" id="IPR036909">
    <property type="entry name" value="Cyt_c-like_dom_sf"/>
</dbReference>
<dbReference type="SUPFAM" id="SSF50998">
    <property type="entry name" value="Quinoprotein alcohol dehydrogenase-like"/>
    <property type="match status" value="1"/>
</dbReference>
<dbReference type="AlphaFoldDB" id="A0A7K1UDX5"/>
<gene>
    <name evidence="10" type="ORF">GO493_30310</name>
</gene>
<evidence type="ECO:0000256" key="4">
    <source>
        <dbReference type="ARBA" id="ARBA00022723"/>
    </source>
</evidence>
<dbReference type="InterPro" id="IPR018391">
    <property type="entry name" value="PQQ_b-propeller_rpt"/>
</dbReference>
<dbReference type="CDD" id="cd10280">
    <property type="entry name" value="PQQ_mGDH"/>
    <property type="match status" value="1"/>
</dbReference>
<comment type="similarity">
    <text evidence="2">Belongs to the bacterial PQQ dehydrogenase family.</text>
</comment>
<dbReference type="InterPro" id="IPR009056">
    <property type="entry name" value="Cyt_c-like_dom"/>
</dbReference>
<dbReference type="GO" id="GO:0016020">
    <property type="term" value="C:membrane"/>
    <property type="evidence" value="ECO:0007669"/>
    <property type="project" value="InterPro"/>
</dbReference>
<dbReference type="GO" id="GO:0009055">
    <property type="term" value="F:electron transfer activity"/>
    <property type="evidence" value="ECO:0007669"/>
    <property type="project" value="InterPro"/>
</dbReference>
<dbReference type="GO" id="GO:0048038">
    <property type="term" value="F:quinone binding"/>
    <property type="evidence" value="ECO:0007669"/>
    <property type="project" value="InterPro"/>
</dbReference>
<keyword evidence="11" id="KW-1185">Reference proteome</keyword>
<evidence type="ECO:0000256" key="7">
    <source>
        <dbReference type="ARBA" id="ARBA00023004"/>
    </source>
</evidence>
<evidence type="ECO:0000256" key="5">
    <source>
        <dbReference type="ARBA" id="ARBA00022729"/>
    </source>
</evidence>
<dbReference type="PROSITE" id="PS51007">
    <property type="entry name" value="CYTC"/>
    <property type="match status" value="1"/>
</dbReference>
<dbReference type="PANTHER" id="PTHR32303">
    <property type="entry name" value="QUINOPROTEIN ALCOHOL DEHYDROGENASE (CYTOCHROME C)"/>
    <property type="match status" value="1"/>
</dbReference>
<feature type="domain" description="Cytochrome c" evidence="9">
    <location>
        <begin position="455"/>
        <end position="532"/>
    </location>
</feature>
<evidence type="ECO:0000256" key="2">
    <source>
        <dbReference type="ARBA" id="ARBA00008156"/>
    </source>
</evidence>
<evidence type="ECO:0000313" key="11">
    <source>
        <dbReference type="Proteomes" id="UP000461730"/>
    </source>
</evidence>
<evidence type="ECO:0000256" key="8">
    <source>
        <dbReference type="PROSITE-ProRule" id="PRU00433"/>
    </source>
</evidence>
<dbReference type="SMART" id="SM00564">
    <property type="entry name" value="PQQ"/>
    <property type="match status" value="6"/>
</dbReference>
<dbReference type="Gene3D" id="2.140.10.10">
    <property type="entry name" value="Quinoprotein alcohol dehydrogenase-like superfamily"/>
    <property type="match status" value="2"/>
</dbReference>
<evidence type="ECO:0000256" key="6">
    <source>
        <dbReference type="ARBA" id="ARBA00023002"/>
    </source>
</evidence>
<comment type="caution">
    <text evidence="10">The sequence shown here is derived from an EMBL/GenBank/DDBJ whole genome shotgun (WGS) entry which is preliminary data.</text>
</comment>
<dbReference type="PANTHER" id="PTHR32303:SF4">
    <property type="entry name" value="QUINOPROTEIN GLUCOSE DEHYDROGENASE"/>
    <property type="match status" value="1"/>
</dbReference>
<dbReference type="Proteomes" id="UP000461730">
    <property type="component" value="Unassembled WGS sequence"/>
</dbReference>
<name>A0A7K1UDX5_9BACT</name>
<dbReference type="Pfam" id="PF01011">
    <property type="entry name" value="PQQ"/>
    <property type="match status" value="2"/>
</dbReference>
<keyword evidence="5" id="KW-0732">Signal</keyword>
<evidence type="ECO:0000313" key="10">
    <source>
        <dbReference type="EMBL" id="MVT12581.1"/>
    </source>
</evidence>
<dbReference type="EMBL" id="WRXN01000031">
    <property type="protein sequence ID" value="MVT12581.1"/>
    <property type="molecule type" value="Genomic_DNA"/>
</dbReference>
<dbReference type="InterPro" id="IPR002372">
    <property type="entry name" value="PQQ_rpt_dom"/>
</dbReference>
<keyword evidence="6" id="KW-0560">Oxidoreductase</keyword>
<comment type="cofactor">
    <cofactor evidence="1">
        <name>pyrroloquinoline quinone</name>
        <dbReference type="ChEBI" id="CHEBI:58442"/>
    </cofactor>
</comment>
<evidence type="ECO:0000259" key="9">
    <source>
        <dbReference type="PROSITE" id="PS51007"/>
    </source>
</evidence>
<keyword evidence="3 8" id="KW-0349">Heme</keyword>
<reference evidence="10 11" key="1">
    <citation type="submission" date="2019-12" db="EMBL/GenBank/DDBJ databases">
        <title>Chitinophaga sp. strain ysch24 (GDMCC 1.1355), whole genome shotgun sequence.</title>
        <authorList>
            <person name="Zhang X."/>
        </authorList>
    </citation>
    <scope>NUCLEOTIDE SEQUENCE [LARGE SCALE GENOMIC DNA]</scope>
    <source>
        <strain evidence="11">ysch24</strain>
    </source>
</reference>
<sequence length="690" mass="75146">MYLLVAGIMYGCTGSKQRKDGWTEYLGAPDRNHYSSLSQINTTNVKDLQVVWEFHTGDSGQVQCNPIIVDSILYAVTASNYVFALDAATGKQQWISKISRGTSGNVNRGVAYWEEGTDKRILFAYGEWLTALNALTGEVITTFGNQGRVSLKSGLGEGVKEKYVGSTTPGAVFEDLIIMPIRVGEGEGAAPGYIQAFNIRTGKLAWVFHTIPQPGEAGYDTWPENAYKDETIGGANSWAGMAVDVERGIVFAPTGSPAFDFYGALRHGKNEYANSLIALDARTGKHIWHYQTVHHDIWDRDLPAPPNLVHLEKDGKGIDAVAQVTKTGFVFVFDRETGKSLYPITEKPFPASDVPGEQTWATQPIPSLPQPFARQEISENEISTIAYNREELLAIYHNASKGMFHPLEVDKPSIILPGADGGAEWGGAAVDKEGIMYVNANEMAWLFSLIKAPAGNLTQGQMLYNTYCISCHGANREGNPASGYPSLINIKQKTKREEIARLITNGRGMMPGLVQIGAAEKQAIIDFLFDEEKTEAAGLNLAEKSIRTKSPYRFNGYNKFLDSRGYPAITPPWGTLTAIDLNTGKQLWRQPLGEFKELKAEGHAATGTENYGGPIVTAGGVLFIAATKDGMFRAFDKKTGKLLFEKELPAAGFATPSTYQVNGRQYIVIACGGTKLGTAKGDSYVAFALP</sequence>
<evidence type="ECO:0000256" key="3">
    <source>
        <dbReference type="ARBA" id="ARBA00022617"/>
    </source>
</evidence>
<dbReference type="InterPro" id="IPR011047">
    <property type="entry name" value="Quinoprotein_ADH-like_sf"/>
</dbReference>
<keyword evidence="4 8" id="KW-0479">Metal-binding</keyword>
<organism evidence="10 11">
    <name type="scientific">Chitinophaga tropicalis</name>
    <dbReference type="NCBI Taxonomy" id="2683588"/>
    <lineage>
        <taxon>Bacteria</taxon>
        <taxon>Pseudomonadati</taxon>
        <taxon>Bacteroidota</taxon>
        <taxon>Chitinophagia</taxon>
        <taxon>Chitinophagales</taxon>
        <taxon>Chitinophagaceae</taxon>
        <taxon>Chitinophaga</taxon>
    </lineage>
</organism>
<dbReference type="GO" id="GO:0008876">
    <property type="term" value="F:quinoprotein glucose dehydrogenase activity"/>
    <property type="evidence" value="ECO:0007669"/>
    <property type="project" value="TreeGrafter"/>
</dbReference>
<evidence type="ECO:0000256" key="1">
    <source>
        <dbReference type="ARBA" id="ARBA00001931"/>
    </source>
</evidence>
<proteinExistence type="inferred from homology"/>
<dbReference type="GO" id="GO:0020037">
    <property type="term" value="F:heme binding"/>
    <property type="evidence" value="ECO:0007669"/>
    <property type="project" value="InterPro"/>
</dbReference>